<reference evidence="2" key="2">
    <citation type="journal article" date="2000" name="Genome Res.">
        <title>Normalization and subtraction of cap-trapper-selected cDNAs to prepare full-length cDNA libraries for rapid discovery of new genes.</title>
        <authorList>
            <person name="Carninci P."/>
            <person name="Shibata Y."/>
            <person name="Hayatsu N."/>
            <person name="Sugahara Y."/>
            <person name="Shibata K."/>
            <person name="Itoh M."/>
            <person name="Konno H."/>
            <person name="Okazaki Y."/>
            <person name="Muramatsu M."/>
            <person name="Hayashizaki Y."/>
        </authorList>
    </citation>
    <scope>NUCLEOTIDE SEQUENCE</scope>
    <source>
        <strain evidence="2">C57BL/6J</strain>
        <tissue evidence="2">Skin</tissue>
    </source>
</reference>
<name>Q3UUX8_MOUSE</name>
<reference evidence="2" key="5">
    <citation type="journal article" date="2002" name="Nature">
        <title>Analysis of the mouse transcriptome based on functional annotation of 60,770 full-length cDNAs.</title>
        <authorList>
            <consortium name="The FANTOM Consortium and the RIKEN Genome Exploration Research Group Phase I and II Team"/>
        </authorList>
    </citation>
    <scope>NUCLEOTIDE SEQUENCE</scope>
    <source>
        <strain evidence="2">C57BL/6J</strain>
        <tissue evidence="2">Skin</tissue>
    </source>
</reference>
<organism evidence="2">
    <name type="scientific">Mus musculus</name>
    <name type="common">Mouse</name>
    <dbReference type="NCBI Taxonomy" id="10090"/>
    <lineage>
        <taxon>Eukaryota</taxon>
        <taxon>Metazoa</taxon>
        <taxon>Chordata</taxon>
        <taxon>Craniata</taxon>
        <taxon>Vertebrata</taxon>
        <taxon>Euteleostomi</taxon>
        <taxon>Mammalia</taxon>
        <taxon>Eutheria</taxon>
        <taxon>Euarchontoglires</taxon>
        <taxon>Glires</taxon>
        <taxon>Rodentia</taxon>
        <taxon>Myomorpha</taxon>
        <taxon>Muroidea</taxon>
        <taxon>Muridae</taxon>
        <taxon>Murinae</taxon>
        <taxon>Mus</taxon>
        <taxon>Mus</taxon>
    </lineage>
</organism>
<feature type="compositionally biased region" description="Polar residues" evidence="1">
    <location>
        <begin position="15"/>
        <end position="39"/>
    </location>
</feature>
<gene>
    <name evidence="3" type="primary">4732440D04Rik</name>
    <name evidence="3" type="synonym">Rb1cc1</name>
</gene>
<feature type="compositionally biased region" description="Low complexity" evidence="1">
    <location>
        <begin position="101"/>
        <end position="114"/>
    </location>
</feature>
<dbReference type="MGI" id="MGI:3604103">
    <property type="gene designation" value="4732440D04Rik"/>
</dbReference>
<dbReference type="UCSC" id="uc056ycc.1">
    <property type="organism name" value="mouse"/>
</dbReference>
<reference evidence="2" key="3">
    <citation type="journal article" date="2000" name="Genome Res.">
        <title>RIKEN integrated sequence analysis (RISA) system--384-format sequencing pipeline with 384 multicapillary sequencer.</title>
        <authorList>
            <person name="Shibata K."/>
            <person name="Itoh M."/>
            <person name="Aizawa K."/>
            <person name="Nagaoka S."/>
            <person name="Sasaki N."/>
            <person name="Carninci P."/>
            <person name="Konno H."/>
            <person name="Akiyama J."/>
            <person name="Nishi K."/>
            <person name="Kitsunai T."/>
            <person name="Tashiro H."/>
            <person name="Itoh M."/>
            <person name="Sumi N."/>
            <person name="Ishii Y."/>
            <person name="Nakamura S."/>
            <person name="Hazama M."/>
            <person name="Nishine T."/>
            <person name="Harada A."/>
            <person name="Yamamoto R."/>
            <person name="Matsumoto H."/>
            <person name="Sakaguchi S."/>
            <person name="Ikegami T."/>
            <person name="Kashiwagi K."/>
            <person name="Fujiwake S."/>
            <person name="Inoue K."/>
            <person name="Togawa Y."/>
            <person name="Izawa M."/>
            <person name="Ohara E."/>
            <person name="Watahiki M."/>
            <person name="Yoneda Y."/>
            <person name="Ishikawa T."/>
            <person name="Ozawa K."/>
            <person name="Tanaka T."/>
            <person name="Matsuura S."/>
            <person name="Kawai J."/>
            <person name="Okazaki Y."/>
            <person name="Muramatsu M."/>
            <person name="Inoue Y."/>
            <person name="Kira A."/>
            <person name="Hayashizaki Y."/>
        </authorList>
    </citation>
    <scope>NUCLEOTIDE SEQUENCE</scope>
    <source>
        <strain evidence="2">C57BL/6J</strain>
        <tissue evidence="2">Skin</tissue>
    </source>
</reference>
<reference evidence="2" key="1">
    <citation type="journal article" date="1999" name="Methods Enzymol.">
        <title>High-efficiency full-length cDNA cloning.</title>
        <authorList>
            <person name="Carninci P."/>
            <person name="Hayashizaki Y."/>
        </authorList>
    </citation>
    <scope>NUCLEOTIDE SEQUENCE</scope>
    <source>
        <strain evidence="2">C57BL/6J</strain>
        <tissue evidence="2">Skin</tissue>
    </source>
</reference>
<reference evidence="2" key="7">
    <citation type="journal article" date="2005" name="Science">
        <title>The Transcriptional Landscape of the Mammalian Genome.</title>
        <authorList>
            <consortium name="The FANTOM Consortium"/>
            <consortium name="Riken Genome Exploration Research Group and Genome Science Group (Genome Network Project Core Group)"/>
        </authorList>
    </citation>
    <scope>NUCLEOTIDE SEQUENCE</scope>
    <source>
        <strain evidence="2">C57BL/6J</strain>
        <tissue evidence="2">Skin</tissue>
    </source>
</reference>
<proteinExistence type="evidence at transcript level"/>
<protein>
    <submittedName>
        <fullName evidence="2">Uncharacterized protein</fullName>
    </submittedName>
</protein>
<dbReference type="EMBL" id="AK137762">
    <property type="protein sequence ID" value="BAE23495.1"/>
    <property type="molecule type" value="mRNA"/>
</dbReference>
<feature type="region of interest" description="Disordered" evidence="1">
    <location>
        <begin position="1"/>
        <end position="190"/>
    </location>
</feature>
<reference evidence="2" key="8">
    <citation type="journal article" date="2005" name="Science">
        <title>Antisense Transcription in the Mammalian Transcriptome.</title>
        <authorList>
            <consortium name="RIKEN Genome Exploration Research Group and Genome Science Group (Genome Network Project Core Group) and the FANTOM Consortium"/>
        </authorList>
    </citation>
    <scope>NUCLEOTIDE SEQUENCE</scope>
    <source>
        <strain evidence="2">C57BL/6J</strain>
        <tissue evidence="2">Skin</tissue>
    </source>
</reference>
<feature type="non-terminal residue" evidence="2">
    <location>
        <position position="1"/>
    </location>
</feature>
<evidence type="ECO:0000313" key="3">
    <source>
        <dbReference type="MGI" id="MGI:3604103"/>
    </source>
</evidence>
<accession>Q3UUX8</accession>
<feature type="compositionally biased region" description="Low complexity" evidence="1">
    <location>
        <begin position="127"/>
        <end position="141"/>
    </location>
</feature>
<reference evidence="2" key="6">
    <citation type="submission" date="2004-03" db="EMBL/GenBank/DDBJ databases">
        <authorList>
            <person name="Arakawa T."/>
            <person name="Carninci P."/>
            <person name="Fukuda S."/>
            <person name="Hashizume W."/>
            <person name="Hayashida K."/>
            <person name="Hori F."/>
            <person name="Iida J."/>
            <person name="Imamura K."/>
            <person name="Imotani K."/>
            <person name="Itoh M."/>
            <person name="Kanagawa S."/>
            <person name="Kawai J."/>
            <person name="Kojima M."/>
            <person name="Konno H."/>
            <person name="Murata M."/>
            <person name="Nakamura M."/>
            <person name="Ninomiya N."/>
            <person name="Nishiyori H."/>
            <person name="Nomura K."/>
            <person name="Ohno M."/>
            <person name="Sakazume N."/>
            <person name="Sano H."/>
            <person name="Sasaki D."/>
            <person name="Shibata K."/>
            <person name="Shiraki T."/>
            <person name="Tagami M."/>
            <person name="Tagami Y."/>
            <person name="Waki K."/>
            <person name="Watahiki A."/>
            <person name="Muramatsu M."/>
            <person name="Hayashizaki Y."/>
        </authorList>
    </citation>
    <scope>NUCLEOTIDE SEQUENCE</scope>
    <source>
        <strain evidence="2">C57BL/6J</strain>
        <tissue evidence="2">Skin</tissue>
    </source>
</reference>
<dbReference type="AGR" id="MGI:3604103"/>
<evidence type="ECO:0000256" key="1">
    <source>
        <dbReference type="SAM" id="MobiDB-lite"/>
    </source>
</evidence>
<sequence>HRCLHSGVGTKASPLGSSRQGTPALAQTLSGFPSPTLQCTEPWRRRPRFRPRVSTGVLPLPRSCQRPAGLRVPVGLPRRPSEPAPPDAPANPSGAERPGQARRQMGAGAALTRQRLLRPRQQHSRRPSAPSSAAALASAAAINRPCGAANRHNRRRPAAEYPARPGRMGVGRSRCSGPSAPRGDPSPPAEALRAWQGWVAAAVGFVIVDSAFPPQSTPGNSQPGEG</sequence>
<feature type="compositionally biased region" description="Basic residues" evidence="1">
    <location>
        <begin position="115"/>
        <end position="126"/>
    </location>
</feature>
<dbReference type="AlphaFoldDB" id="Q3UUX8"/>
<evidence type="ECO:0000313" key="2">
    <source>
        <dbReference type="EMBL" id="BAE23495.1"/>
    </source>
</evidence>
<reference evidence="2" key="4">
    <citation type="journal article" date="2001" name="Nature">
        <title>Functional annotation of a full-length mouse cDNA collection.</title>
        <authorList>
            <consortium name="The RIKEN Genome Exploration Research Group Phase II Team and the FANTOM Consortium"/>
        </authorList>
    </citation>
    <scope>NUCLEOTIDE SEQUENCE</scope>
    <source>
        <strain evidence="2">C57BL/6J</strain>
        <tissue evidence="2">Skin</tissue>
    </source>
</reference>